<gene>
    <name evidence="1" type="ORF">WHI96_03985</name>
</gene>
<accession>A0ABV1JPU8</accession>
<comment type="caution">
    <text evidence="1">The sequence shown here is derived from an EMBL/GenBank/DDBJ whole genome shotgun (WGS) entry which is preliminary data.</text>
</comment>
<sequence>MSGNEEELVVNRRHSIRRMATLAVASVASVGALGFAGVGVAQAGEHITSAGTFQSRSACESAIASFTATPVGGKYVCASNGNPASQAEPTYTAYYHYWD</sequence>
<evidence type="ECO:0000313" key="2">
    <source>
        <dbReference type="Proteomes" id="UP001464923"/>
    </source>
</evidence>
<name>A0ABV1JPU8_9PSEU</name>
<dbReference type="RefSeq" id="WP_345647218.1">
    <property type="nucleotide sequence ID" value="NZ_BAABLY010000049.1"/>
</dbReference>
<dbReference type="Proteomes" id="UP001464923">
    <property type="component" value="Unassembled WGS sequence"/>
</dbReference>
<organism evidence="1 2">
    <name type="scientific">Pseudonocardia tropica</name>
    <dbReference type="NCBI Taxonomy" id="681289"/>
    <lineage>
        <taxon>Bacteria</taxon>
        <taxon>Bacillati</taxon>
        <taxon>Actinomycetota</taxon>
        <taxon>Actinomycetes</taxon>
        <taxon>Pseudonocardiales</taxon>
        <taxon>Pseudonocardiaceae</taxon>
        <taxon>Pseudonocardia</taxon>
    </lineage>
</organism>
<keyword evidence="2" id="KW-1185">Reference proteome</keyword>
<dbReference type="EMBL" id="JBEDNP010000002">
    <property type="protein sequence ID" value="MEQ3537966.1"/>
    <property type="molecule type" value="Genomic_DNA"/>
</dbReference>
<evidence type="ECO:0000313" key="1">
    <source>
        <dbReference type="EMBL" id="MEQ3537966.1"/>
    </source>
</evidence>
<proteinExistence type="predicted"/>
<reference evidence="1 2" key="1">
    <citation type="submission" date="2024-03" db="EMBL/GenBank/DDBJ databases">
        <title>Draft genome sequence of Pseudonocardia tropica JCM 19149.</title>
        <authorList>
            <person name="Butdee W."/>
            <person name="Duangmal K."/>
        </authorList>
    </citation>
    <scope>NUCLEOTIDE SEQUENCE [LARGE SCALE GENOMIC DNA]</scope>
    <source>
        <strain evidence="1 2">JCM 19149</strain>
    </source>
</reference>
<protein>
    <submittedName>
        <fullName evidence="1">Uncharacterized protein</fullName>
    </submittedName>
</protein>